<dbReference type="PRINTS" id="PR00039">
    <property type="entry name" value="HTHLYSR"/>
</dbReference>
<sequence length="313" mass="33427">MTPDHEPLLLPPGPLTGPRLSSGITIAQLDAMIAVVDYGSFTAAADILGISQPSLSRRIRALEDVLGMAVFIASGRNMVLTELGRDLVPAGRRILAEIASIDSTIHAHRNLLAGTLKVAGLPSLISTVLPPYLGRFHHQFPEVRVETFTVEDSEELAEAVRLGRADLGFGVNETVPEQLAALPLKDQNFAAVLPEAATNGSADVLDVADLHGRTLVTLPEGTSIRAVTEGVYADYGVQPEQVITTTQRDALVQLSIAAGGITIVPEVLAHSASFLGGRVARLRTPARRSISVVYRDERHHGPALTNFLQLLRD</sequence>
<organism evidence="6 7">
    <name type="scientific">Glutamicibacter creatinolyticus</name>
    <dbReference type="NCBI Taxonomy" id="162496"/>
    <lineage>
        <taxon>Bacteria</taxon>
        <taxon>Bacillati</taxon>
        <taxon>Actinomycetota</taxon>
        <taxon>Actinomycetes</taxon>
        <taxon>Micrococcales</taxon>
        <taxon>Micrococcaceae</taxon>
        <taxon>Glutamicibacter</taxon>
    </lineage>
</organism>
<proteinExistence type="inferred from homology"/>
<name>A0A5B7WWF7_9MICC</name>
<keyword evidence="4" id="KW-0804">Transcription</keyword>
<feature type="domain" description="HTH lysR-type" evidence="5">
    <location>
        <begin position="24"/>
        <end position="81"/>
    </location>
</feature>
<dbReference type="SUPFAM" id="SSF53850">
    <property type="entry name" value="Periplasmic binding protein-like II"/>
    <property type="match status" value="1"/>
</dbReference>
<reference evidence="6 7" key="1">
    <citation type="submission" date="2018-12" db="EMBL/GenBank/DDBJ databases">
        <title>Complete Genome Sequence of Glutamicibacter creatinolyticus strain LGCM259,isolated from an abscess of a 12-year-old mare in Italy.</title>
        <authorList>
            <person name="Santos R.G."/>
            <person name="Silva A.L."/>
            <person name="Seyffert N."/>
            <person name="Castro T.L.P."/>
            <person name="Attili A.R."/>
            <person name="Rifici C."/>
            <person name="Mazzullo G."/>
            <person name="Brenig B."/>
            <person name="Venanzi F."/>
            <person name="Azevedo V."/>
        </authorList>
    </citation>
    <scope>NUCLEOTIDE SEQUENCE [LARGE SCALE GENOMIC DNA]</scope>
    <source>
        <strain evidence="6 7">LGCM 259</strain>
    </source>
</reference>
<dbReference type="CDD" id="cd05466">
    <property type="entry name" value="PBP2_LTTR_substrate"/>
    <property type="match status" value="1"/>
</dbReference>
<evidence type="ECO:0000256" key="1">
    <source>
        <dbReference type="ARBA" id="ARBA00009437"/>
    </source>
</evidence>
<dbReference type="PANTHER" id="PTHR30126">
    <property type="entry name" value="HTH-TYPE TRANSCRIPTIONAL REGULATOR"/>
    <property type="match status" value="1"/>
</dbReference>
<dbReference type="GO" id="GO:0003700">
    <property type="term" value="F:DNA-binding transcription factor activity"/>
    <property type="evidence" value="ECO:0007669"/>
    <property type="project" value="InterPro"/>
</dbReference>
<evidence type="ECO:0000256" key="4">
    <source>
        <dbReference type="ARBA" id="ARBA00023163"/>
    </source>
</evidence>
<evidence type="ECO:0000256" key="3">
    <source>
        <dbReference type="ARBA" id="ARBA00023125"/>
    </source>
</evidence>
<evidence type="ECO:0000259" key="5">
    <source>
        <dbReference type="PROSITE" id="PS50931"/>
    </source>
</evidence>
<dbReference type="Pfam" id="PF03466">
    <property type="entry name" value="LysR_substrate"/>
    <property type="match status" value="1"/>
</dbReference>
<dbReference type="GO" id="GO:0000976">
    <property type="term" value="F:transcription cis-regulatory region binding"/>
    <property type="evidence" value="ECO:0007669"/>
    <property type="project" value="TreeGrafter"/>
</dbReference>
<dbReference type="InterPro" id="IPR000847">
    <property type="entry name" value="LysR_HTH_N"/>
</dbReference>
<evidence type="ECO:0000313" key="6">
    <source>
        <dbReference type="EMBL" id="QCY48386.1"/>
    </source>
</evidence>
<evidence type="ECO:0000313" key="7">
    <source>
        <dbReference type="Proteomes" id="UP000307000"/>
    </source>
</evidence>
<keyword evidence="7" id="KW-1185">Reference proteome</keyword>
<dbReference type="InterPro" id="IPR005119">
    <property type="entry name" value="LysR_subst-bd"/>
</dbReference>
<evidence type="ECO:0000256" key="2">
    <source>
        <dbReference type="ARBA" id="ARBA00023015"/>
    </source>
</evidence>
<dbReference type="Gene3D" id="1.10.10.10">
    <property type="entry name" value="Winged helix-like DNA-binding domain superfamily/Winged helix DNA-binding domain"/>
    <property type="match status" value="1"/>
</dbReference>
<dbReference type="InterPro" id="IPR036388">
    <property type="entry name" value="WH-like_DNA-bd_sf"/>
</dbReference>
<dbReference type="RefSeq" id="WP_175419446.1">
    <property type="nucleotide sequence ID" value="NZ_CP034412.1"/>
</dbReference>
<dbReference type="EMBL" id="CP034412">
    <property type="protein sequence ID" value="QCY48386.1"/>
    <property type="molecule type" value="Genomic_DNA"/>
</dbReference>
<dbReference type="Proteomes" id="UP000307000">
    <property type="component" value="Chromosome"/>
</dbReference>
<dbReference type="SUPFAM" id="SSF46785">
    <property type="entry name" value="Winged helix' DNA-binding domain"/>
    <property type="match status" value="1"/>
</dbReference>
<accession>A0A5B7WWF7</accession>
<keyword evidence="2" id="KW-0805">Transcription regulation</keyword>
<dbReference type="PROSITE" id="PS50931">
    <property type="entry name" value="HTH_LYSR"/>
    <property type="match status" value="1"/>
</dbReference>
<dbReference type="KEGG" id="gcr:GcLGCM259_2679"/>
<comment type="similarity">
    <text evidence="1">Belongs to the LysR transcriptional regulatory family.</text>
</comment>
<gene>
    <name evidence="6" type="ORF">GcLGCM259_2679</name>
</gene>
<dbReference type="InterPro" id="IPR036390">
    <property type="entry name" value="WH_DNA-bd_sf"/>
</dbReference>
<keyword evidence="3" id="KW-0238">DNA-binding</keyword>
<dbReference type="AlphaFoldDB" id="A0A5B7WWF7"/>
<protein>
    <submittedName>
        <fullName evidence="6">LysR family transcriptional regulator</fullName>
    </submittedName>
</protein>
<dbReference type="Gene3D" id="3.40.190.290">
    <property type="match status" value="1"/>
</dbReference>
<dbReference type="PANTHER" id="PTHR30126:SF97">
    <property type="entry name" value="HTH-TYPE TRANSCRIPTIONAL REGULATOR ABGR"/>
    <property type="match status" value="1"/>
</dbReference>
<dbReference type="Pfam" id="PF00126">
    <property type="entry name" value="HTH_1"/>
    <property type="match status" value="1"/>
</dbReference>